<proteinExistence type="predicted"/>
<accession>A0A1R4F468</accession>
<dbReference type="AlphaFoldDB" id="A0A1R4F468"/>
<organism evidence="1 2">
    <name type="scientific">Agrococcus casei LMG 22410</name>
    <dbReference type="NCBI Taxonomy" id="1255656"/>
    <lineage>
        <taxon>Bacteria</taxon>
        <taxon>Bacillati</taxon>
        <taxon>Actinomycetota</taxon>
        <taxon>Actinomycetes</taxon>
        <taxon>Micrococcales</taxon>
        <taxon>Microbacteriaceae</taxon>
        <taxon>Agrococcus</taxon>
    </lineage>
</organism>
<gene>
    <name evidence="1" type="ORF">CZ674_02440</name>
</gene>
<evidence type="ECO:0000313" key="2">
    <source>
        <dbReference type="Proteomes" id="UP000195787"/>
    </source>
</evidence>
<keyword evidence="2" id="KW-1185">Reference proteome</keyword>
<sequence>MIATLEHERDRMAEKIVCLTKNHRAIDEYLNAVSHEIRAS</sequence>
<dbReference type="Proteomes" id="UP000195787">
    <property type="component" value="Unassembled WGS sequence"/>
</dbReference>
<name>A0A1R4F468_9MICO</name>
<dbReference type="EMBL" id="FUHU01000014">
    <property type="protein sequence ID" value="SJM50623.1"/>
    <property type="molecule type" value="Genomic_DNA"/>
</dbReference>
<protein>
    <submittedName>
        <fullName evidence="1">Transcriptional regulator, MerR family</fullName>
    </submittedName>
</protein>
<evidence type="ECO:0000313" key="1">
    <source>
        <dbReference type="EMBL" id="SJM50623.1"/>
    </source>
</evidence>
<reference evidence="1 2" key="1">
    <citation type="submission" date="2017-02" db="EMBL/GenBank/DDBJ databases">
        <authorList>
            <person name="Peterson S.W."/>
        </authorList>
    </citation>
    <scope>NUCLEOTIDE SEQUENCE [LARGE SCALE GENOMIC DNA]</scope>
    <source>
        <strain evidence="1 2">LMG 22410</strain>
    </source>
</reference>